<dbReference type="InterPro" id="IPR015797">
    <property type="entry name" value="NUDIX_hydrolase-like_dom_sf"/>
</dbReference>
<keyword evidence="3" id="KW-0479">Metal-binding</keyword>
<evidence type="ECO:0000256" key="6">
    <source>
        <dbReference type="ARBA" id="ARBA00023211"/>
    </source>
</evidence>
<evidence type="ECO:0000256" key="3">
    <source>
        <dbReference type="ARBA" id="ARBA00022723"/>
    </source>
</evidence>
<feature type="region of interest" description="Disordered" evidence="7">
    <location>
        <begin position="204"/>
        <end position="231"/>
    </location>
</feature>
<evidence type="ECO:0000313" key="9">
    <source>
        <dbReference type="EMBL" id="MDB6176952.1"/>
    </source>
</evidence>
<dbReference type="PANTHER" id="PTHR12318:SF0">
    <property type="entry name" value="ACYL-COENZYME A DIPHOSPHATASE NUDT19"/>
    <property type="match status" value="1"/>
</dbReference>
<evidence type="ECO:0000256" key="4">
    <source>
        <dbReference type="ARBA" id="ARBA00022801"/>
    </source>
</evidence>
<evidence type="ECO:0000313" key="10">
    <source>
        <dbReference type="Proteomes" id="UP001165641"/>
    </source>
</evidence>
<keyword evidence="5" id="KW-0460">Magnesium</keyword>
<evidence type="ECO:0000256" key="5">
    <source>
        <dbReference type="ARBA" id="ARBA00022842"/>
    </source>
</evidence>
<dbReference type="EMBL" id="JAQBIE010000005">
    <property type="protein sequence ID" value="MDB6176952.1"/>
    <property type="molecule type" value="Genomic_DNA"/>
</dbReference>
<gene>
    <name evidence="9" type="ORF">PAF17_05450</name>
</gene>
<keyword evidence="10" id="KW-1185">Reference proteome</keyword>
<evidence type="ECO:0000259" key="8">
    <source>
        <dbReference type="PROSITE" id="PS51462"/>
    </source>
</evidence>
<evidence type="ECO:0000256" key="1">
    <source>
        <dbReference type="ARBA" id="ARBA00001936"/>
    </source>
</evidence>
<dbReference type="CDD" id="cd18870">
    <property type="entry name" value="NUDIX_AcylCoAdiphos_Nudt19"/>
    <property type="match status" value="1"/>
</dbReference>
<reference evidence="9" key="1">
    <citation type="submission" date="2022-12" db="EMBL/GenBank/DDBJ databases">
        <title>Paracoccus onchidii sp. nov., isolated from a marine invertebrate from the South China Sea.</title>
        <authorList>
            <person name="Xu S."/>
            <person name="Liu Z."/>
            <person name="Xu Y."/>
        </authorList>
    </citation>
    <scope>NUCLEOTIDE SEQUENCE</scope>
    <source>
        <strain evidence="9">Z330</strain>
    </source>
</reference>
<sequence length="231" mass="25253">MTTKVDPPIRQAATMILLRRNARETSVLMGMRGAKAAFMPSKYVFPGGAVDPEDADATLLRPLTDIHQRRLRAEPRPDEPANPHAIAAAALRELVEETGLVIGAPSPTPTQWPGYAEKALAADASTLRYVFRAITPPGRPRRFDAHFFIADAAQLLGNPDEFGDACDELSHLHWVPLTEARNLNLPFITEVVLAEIAEVAGSVPHHQDLPDPDTVPFFDNRGTAPRFSQIA</sequence>
<dbReference type="Gene3D" id="3.90.79.10">
    <property type="entry name" value="Nucleoside Triphosphate Pyrophosphohydrolase"/>
    <property type="match status" value="2"/>
</dbReference>
<protein>
    <submittedName>
        <fullName evidence="9">NUDIX hydrolase</fullName>
    </submittedName>
</protein>
<dbReference type="Proteomes" id="UP001165641">
    <property type="component" value="Unassembled WGS sequence"/>
</dbReference>
<keyword evidence="6" id="KW-0464">Manganese</keyword>
<dbReference type="InterPro" id="IPR039121">
    <property type="entry name" value="NUDT19"/>
</dbReference>
<evidence type="ECO:0000256" key="7">
    <source>
        <dbReference type="SAM" id="MobiDB-lite"/>
    </source>
</evidence>
<dbReference type="InterPro" id="IPR000086">
    <property type="entry name" value="NUDIX_hydrolase_dom"/>
</dbReference>
<dbReference type="PROSITE" id="PS51462">
    <property type="entry name" value="NUDIX"/>
    <property type="match status" value="1"/>
</dbReference>
<keyword evidence="4 9" id="KW-0378">Hydrolase</keyword>
<comment type="caution">
    <text evidence="9">The sequence shown here is derived from an EMBL/GenBank/DDBJ whole genome shotgun (WGS) entry which is preliminary data.</text>
</comment>
<organism evidence="9 10">
    <name type="scientific">Paracoccus onchidii</name>
    <dbReference type="NCBI Taxonomy" id="3017813"/>
    <lineage>
        <taxon>Bacteria</taxon>
        <taxon>Pseudomonadati</taxon>
        <taxon>Pseudomonadota</taxon>
        <taxon>Alphaproteobacteria</taxon>
        <taxon>Rhodobacterales</taxon>
        <taxon>Paracoccaceae</taxon>
        <taxon>Paracoccus</taxon>
    </lineage>
</organism>
<evidence type="ECO:0000256" key="2">
    <source>
        <dbReference type="ARBA" id="ARBA00001946"/>
    </source>
</evidence>
<comment type="cofactor">
    <cofactor evidence="2">
        <name>Mg(2+)</name>
        <dbReference type="ChEBI" id="CHEBI:18420"/>
    </cofactor>
</comment>
<proteinExistence type="predicted"/>
<dbReference type="RefSeq" id="WP_271888079.1">
    <property type="nucleotide sequence ID" value="NZ_JAQBIE010000005.1"/>
</dbReference>
<dbReference type="SUPFAM" id="SSF55811">
    <property type="entry name" value="Nudix"/>
    <property type="match status" value="1"/>
</dbReference>
<accession>A0ABT4ZCE4</accession>
<feature type="domain" description="Nudix hydrolase" evidence="8">
    <location>
        <begin position="8"/>
        <end position="197"/>
    </location>
</feature>
<comment type="cofactor">
    <cofactor evidence="1">
        <name>Mn(2+)</name>
        <dbReference type="ChEBI" id="CHEBI:29035"/>
    </cofactor>
</comment>
<dbReference type="GO" id="GO:0016787">
    <property type="term" value="F:hydrolase activity"/>
    <property type="evidence" value="ECO:0007669"/>
    <property type="project" value="UniProtKB-KW"/>
</dbReference>
<name>A0ABT4ZCE4_9RHOB</name>
<dbReference type="PANTHER" id="PTHR12318">
    <property type="entry name" value="TESTOSTERONE-REGULATED PROTEIN RP2"/>
    <property type="match status" value="1"/>
</dbReference>